<feature type="compositionally biased region" description="Gly residues" evidence="1">
    <location>
        <begin position="440"/>
        <end position="449"/>
    </location>
</feature>
<proteinExistence type="predicted"/>
<gene>
    <name evidence="2" type="ORF">BZ3500_MVSOF-1268-A1-R1_CHR6-3G08816</name>
</gene>
<feature type="region of interest" description="Disordered" evidence="1">
    <location>
        <begin position="336"/>
        <end position="462"/>
    </location>
</feature>
<feature type="compositionally biased region" description="Low complexity" evidence="1">
    <location>
        <begin position="488"/>
        <end position="517"/>
    </location>
</feature>
<protein>
    <submittedName>
        <fullName evidence="2">BZ3500_MvSof-1268-A1-R1_Chr6-3g08816 protein</fullName>
    </submittedName>
</protein>
<dbReference type="EMBL" id="FMWP01000048">
    <property type="protein sequence ID" value="SCZ93678.1"/>
    <property type="molecule type" value="Genomic_DNA"/>
</dbReference>
<evidence type="ECO:0000313" key="3">
    <source>
        <dbReference type="Proteomes" id="UP000249723"/>
    </source>
</evidence>
<feature type="region of interest" description="Disordered" evidence="1">
    <location>
        <begin position="571"/>
        <end position="592"/>
    </location>
</feature>
<organism evidence="2 3">
    <name type="scientific">Microbotryum saponariae</name>
    <dbReference type="NCBI Taxonomy" id="289078"/>
    <lineage>
        <taxon>Eukaryota</taxon>
        <taxon>Fungi</taxon>
        <taxon>Dikarya</taxon>
        <taxon>Basidiomycota</taxon>
        <taxon>Pucciniomycotina</taxon>
        <taxon>Microbotryomycetes</taxon>
        <taxon>Microbotryales</taxon>
        <taxon>Microbotryaceae</taxon>
        <taxon>Microbotryum</taxon>
    </lineage>
</organism>
<evidence type="ECO:0000313" key="2">
    <source>
        <dbReference type="EMBL" id="SCZ93678.1"/>
    </source>
</evidence>
<keyword evidence="3" id="KW-1185">Reference proteome</keyword>
<dbReference type="STRING" id="289078.A0A2X0KNV1"/>
<accession>A0A2X0KNV1</accession>
<feature type="compositionally biased region" description="Polar residues" evidence="1">
    <location>
        <begin position="398"/>
        <end position="408"/>
    </location>
</feature>
<feature type="compositionally biased region" description="Polar residues" evidence="1">
    <location>
        <begin position="336"/>
        <end position="359"/>
    </location>
</feature>
<dbReference type="Proteomes" id="UP000249723">
    <property type="component" value="Unassembled WGS sequence"/>
</dbReference>
<feature type="compositionally biased region" description="Polar residues" evidence="1">
    <location>
        <begin position="21"/>
        <end position="34"/>
    </location>
</feature>
<feature type="region of interest" description="Disordered" evidence="1">
    <location>
        <begin position="488"/>
        <end position="550"/>
    </location>
</feature>
<reference evidence="3" key="1">
    <citation type="submission" date="2016-10" db="EMBL/GenBank/DDBJ databases">
        <authorList>
            <person name="Jeantristanb JTB J.-T."/>
            <person name="Ricardo R."/>
        </authorList>
    </citation>
    <scope>NUCLEOTIDE SEQUENCE [LARGE SCALE GENOMIC DNA]</scope>
</reference>
<name>A0A2X0KNV1_9BASI</name>
<feature type="region of interest" description="Disordered" evidence="1">
    <location>
        <begin position="1"/>
        <end position="116"/>
    </location>
</feature>
<sequence>MDETVAQAVPPAPDLTAPQAEASTMTQTSLSDGSVNLPLSDKAMGKRKDPDQDHVHVESNPATRLSSPHLMATREKRVTRSSLGGYGASNGVHGAEGLRSGAMSRQGSEASAAEGRSDILVIDPSYLNRGWEADTTYVTPSKTGLNRPHLPLATRILLTSSMPSDVVHFPPLKTDLGWSFGEEPCPIPTITPLPDSVPSYRLLDRAGDTSLGRSRHVTGPETDTSDAHYQRLHRFPEVLEKRSARVERDRLIHERSKLILELEELKGRGWVYIGAQGGKGEEERRRKIKEGELRLARYVSLCLRVQVLCAKSNSSELLSIHRYDALLPNQPRKSNVLVQQDPTSSTTHAKGTSAAVTAETSHDKPSSSSTARPKPSALVSASGDGSTTIKLKFGGGNLTSSMTNTKSNGHARSRKSTRSELTTDDEASVTESKPLPKPNGSGGGVGSRGDGTTVYKKRDRAAEHARALERQRLGLPIKGPMSDLIQAREAQAQAQQAGTPPRTSSASTSTSTTTPRSHLAAAPATKRPEAVLTSSPLRPPGARPLPKRIRLKDSFFTSTALRDAYMLQMHQPSSKDPSAPGGNARRSSSRTSYAFGQRFPEAIVMRQYEFELHGSGLEEMVLERDGEAGKDKVVFEGRIVPRTAIEVLSRGPIKDNIKETKSDVVTASTVEVAVGDTTSAAASTTIDSCDVEMQDRPPSPVLISGFAAPAPDRDIEIVEEST</sequence>
<feature type="compositionally biased region" description="Basic and acidic residues" evidence="1">
    <location>
        <begin position="43"/>
        <end position="57"/>
    </location>
</feature>
<evidence type="ECO:0000256" key="1">
    <source>
        <dbReference type="SAM" id="MobiDB-lite"/>
    </source>
</evidence>
<dbReference type="AlphaFoldDB" id="A0A2X0KNV1"/>